<accession>A0A8A1MF03</accession>
<dbReference type="Proteomes" id="UP000663671">
    <property type="component" value="Chromosome 3"/>
</dbReference>
<reference evidence="2" key="1">
    <citation type="submission" date="2021-01" db="EMBL/GenBank/DDBJ databases">
        <title>Chromosome-level genome assembly of a human fungal pathogen reveals clustering of transcriptionally co-regulated genes.</title>
        <authorList>
            <person name="Voorhies M."/>
            <person name="Cohen S."/>
            <person name="Shea T.P."/>
            <person name="Petrus S."/>
            <person name="Munoz J.F."/>
            <person name="Poplawski S."/>
            <person name="Goldman W.E."/>
            <person name="Michael T."/>
            <person name="Cuomo C.A."/>
            <person name="Sil A."/>
            <person name="Beyhan S."/>
        </authorList>
    </citation>
    <scope>NUCLEOTIDE SEQUENCE</scope>
    <source>
        <strain evidence="2">WU24</strain>
    </source>
</reference>
<evidence type="ECO:0000256" key="1">
    <source>
        <dbReference type="SAM" id="MobiDB-lite"/>
    </source>
</evidence>
<evidence type="ECO:0000313" key="3">
    <source>
        <dbReference type="Proteomes" id="UP000663671"/>
    </source>
</evidence>
<sequence length="124" mass="14172">MPARSYAIVWATEDFPSQLEASITSEILNAYRETVLHFPARLFQITLEALSTLTLMPLRLEEFGPKNLTISDLFEVISKQFWCCIFLSQHSSCCWFNRPIELGPQEANDDSSSGEVPKDKDELR</sequence>
<evidence type="ECO:0000313" key="2">
    <source>
        <dbReference type="EMBL" id="QSS65076.1"/>
    </source>
</evidence>
<gene>
    <name evidence="2" type="ORF">I7I51_05917</name>
</gene>
<dbReference type="EMBL" id="CP069115">
    <property type="protein sequence ID" value="QSS65076.1"/>
    <property type="molecule type" value="Genomic_DNA"/>
</dbReference>
<proteinExistence type="predicted"/>
<protein>
    <submittedName>
        <fullName evidence="2">Uncharacterized protein</fullName>
    </submittedName>
</protein>
<name>A0A8A1MF03_AJECA</name>
<dbReference type="AlphaFoldDB" id="A0A8A1MF03"/>
<organism evidence="2 3">
    <name type="scientific">Ajellomyces capsulatus</name>
    <name type="common">Darling's disease fungus</name>
    <name type="synonym">Histoplasma capsulatum</name>
    <dbReference type="NCBI Taxonomy" id="5037"/>
    <lineage>
        <taxon>Eukaryota</taxon>
        <taxon>Fungi</taxon>
        <taxon>Dikarya</taxon>
        <taxon>Ascomycota</taxon>
        <taxon>Pezizomycotina</taxon>
        <taxon>Eurotiomycetes</taxon>
        <taxon>Eurotiomycetidae</taxon>
        <taxon>Onygenales</taxon>
        <taxon>Ajellomycetaceae</taxon>
        <taxon>Histoplasma</taxon>
    </lineage>
</organism>
<feature type="region of interest" description="Disordered" evidence="1">
    <location>
        <begin position="102"/>
        <end position="124"/>
    </location>
</feature>
<dbReference type="VEuPathDB" id="FungiDB:I7I51_05917"/>